<keyword evidence="2" id="KW-1185">Reference proteome</keyword>
<protein>
    <submittedName>
        <fullName evidence="1">Uncharacterized protein</fullName>
    </submittedName>
</protein>
<dbReference type="EMBL" id="CM035431">
    <property type="protein sequence ID" value="KAH7297085.1"/>
    <property type="molecule type" value="Genomic_DNA"/>
</dbReference>
<organism evidence="1 2">
    <name type="scientific">Ceratopteris richardii</name>
    <name type="common">Triangle waterfern</name>
    <dbReference type="NCBI Taxonomy" id="49495"/>
    <lineage>
        <taxon>Eukaryota</taxon>
        <taxon>Viridiplantae</taxon>
        <taxon>Streptophyta</taxon>
        <taxon>Embryophyta</taxon>
        <taxon>Tracheophyta</taxon>
        <taxon>Polypodiopsida</taxon>
        <taxon>Polypodiidae</taxon>
        <taxon>Polypodiales</taxon>
        <taxon>Pteridineae</taxon>
        <taxon>Pteridaceae</taxon>
        <taxon>Parkerioideae</taxon>
        <taxon>Ceratopteris</taxon>
    </lineage>
</organism>
<dbReference type="AlphaFoldDB" id="A0A8T2RND1"/>
<evidence type="ECO:0000313" key="1">
    <source>
        <dbReference type="EMBL" id="KAH7297085.1"/>
    </source>
</evidence>
<reference evidence="1" key="1">
    <citation type="submission" date="2021-08" db="EMBL/GenBank/DDBJ databases">
        <title>WGS assembly of Ceratopteris richardii.</title>
        <authorList>
            <person name="Marchant D.B."/>
            <person name="Chen G."/>
            <person name="Jenkins J."/>
            <person name="Shu S."/>
            <person name="Leebens-Mack J."/>
            <person name="Grimwood J."/>
            <person name="Schmutz J."/>
            <person name="Soltis P."/>
            <person name="Soltis D."/>
            <person name="Chen Z.-H."/>
        </authorList>
    </citation>
    <scope>NUCLEOTIDE SEQUENCE</scope>
    <source>
        <strain evidence="1">Whitten #5841</strain>
        <tissue evidence="1">Leaf</tissue>
    </source>
</reference>
<dbReference type="Proteomes" id="UP000825935">
    <property type="component" value="Chromosome 26"/>
</dbReference>
<name>A0A8T2RND1_CERRI</name>
<comment type="caution">
    <text evidence="1">The sequence shown here is derived from an EMBL/GenBank/DDBJ whole genome shotgun (WGS) entry which is preliminary data.</text>
</comment>
<gene>
    <name evidence="1" type="ORF">KP509_26G052600</name>
</gene>
<accession>A0A8T2RND1</accession>
<evidence type="ECO:0000313" key="2">
    <source>
        <dbReference type="Proteomes" id="UP000825935"/>
    </source>
</evidence>
<sequence length="108" mass="12741">MEHGNRPNDLEVYVLNICKRSNSKSPCVHSMEHANTLYIKWWKRATDIDCQQPKFRSILHIPLSNIYYYMHFWQIPCKTSIGGICASIPCKTYWSRRTRAARRGHNSL</sequence>
<proteinExistence type="predicted"/>